<evidence type="ECO:0000313" key="13">
    <source>
        <dbReference type="Proteomes" id="UP000008457"/>
    </source>
</evidence>
<dbReference type="HOGENOM" id="CLU_090389_10_2_9"/>
<evidence type="ECO:0000259" key="11">
    <source>
        <dbReference type="PROSITE" id="PS51352"/>
    </source>
</evidence>
<dbReference type="PANTHER" id="PTHR45663">
    <property type="entry name" value="GEO12009P1"/>
    <property type="match status" value="1"/>
</dbReference>
<dbReference type="GO" id="GO:0015035">
    <property type="term" value="F:protein-disulfide reductase activity"/>
    <property type="evidence" value="ECO:0007669"/>
    <property type="project" value="UniProtKB-UniRule"/>
</dbReference>
<evidence type="ECO:0000256" key="3">
    <source>
        <dbReference type="ARBA" id="ARBA00022448"/>
    </source>
</evidence>
<dbReference type="Pfam" id="PF00085">
    <property type="entry name" value="Thioredoxin"/>
    <property type="match status" value="1"/>
</dbReference>
<dbReference type="PANTHER" id="PTHR45663:SF11">
    <property type="entry name" value="GEO12009P1"/>
    <property type="match status" value="1"/>
</dbReference>
<name>F4A289_MAHA5</name>
<evidence type="ECO:0000256" key="5">
    <source>
        <dbReference type="ARBA" id="ARBA00023157"/>
    </source>
</evidence>
<protein>
    <recommendedName>
        <fullName evidence="2 7">Thioredoxin</fullName>
    </recommendedName>
</protein>
<feature type="site" description="Deprotonates C-terminal active site Cys" evidence="9">
    <location>
        <position position="28"/>
    </location>
</feature>
<dbReference type="eggNOG" id="COG3118">
    <property type="taxonomic scope" value="Bacteria"/>
</dbReference>
<dbReference type="STRING" id="697281.Mahau_0938"/>
<dbReference type="Gene3D" id="3.40.30.10">
    <property type="entry name" value="Glutaredoxin"/>
    <property type="match status" value="1"/>
</dbReference>
<organism evidence="12 13">
    <name type="scientific">Mahella australiensis (strain DSM 15567 / CIP 107919 / 50-1 BON)</name>
    <dbReference type="NCBI Taxonomy" id="697281"/>
    <lineage>
        <taxon>Bacteria</taxon>
        <taxon>Bacillati</taxon>
        <taxon>Bacillota</taxon>
        <taxon>Clostridia</taxon>
        <taxon>Thermoanaerobacterales</taxon>
        <taxon>Thermoanaerobacterales Family IV. Incertae Sedis</taxon>
        <taxon>Mahella</taxon>
    </lineage>
</organism>
<accession>F4A289</accession>
<dbReference type="OrthoDB" id="9790390at2"/>
<dbReference type="FunFam" id="3.40.30.10:FF:000001">
    <property type="entry name" value="Thioredoxin"/>
    <property type="match status" value="1"/>
</dbReference>
<evidence type="ECO:0000256" key="9">
    <source>
        <dbReference type="PIRSR" id="PIRSR000077-1"/>
    </source>
</evidence>
<reference evidence="12 13" key="2">
    <citation type="journal article" date="2011" name="Stand. Genomic Sci.">
        <title>Complete genome sequence of Mahella australiensis type strain (50-1 BON).</title>
        <authorList>
            <person name="Sikorski J."/>
            <person name="Teshima H."/>
            <person name="Nolan M."/>
            <person name="Lucas S."/>
            <person name="Hammon N."/>
            <person name="Deshpande S."/>
            <person name="Cheng J.F."/>
            <person name="Pitluck S."/>
            <person name="Liolios K."/>
            <person name="Pagani I."/>
            <person name="Ivanova N."/>
            <person name="Huntemann M."/>
            <person name="Mavromatis K."/>
            <person name="Ovchinikova G."/>
            <person name="Pati A."/>
            <person name="Tapia R."/>
            <person name="Han C."/>
            <person name="Goodwin L."/>
            <person name="Chen A."/>
            <person name="Palaniappan K."/>
            <person name="Land M."/>
            <person name="Hauser L."/>
            <person name="Ngatchou-Djao O.D."/>
            <person name="Rohde M."/>
            <person name="Pukall R."/>
            <person name="Spring S."/>
            <person name="Abt B."/>
            <person name="Goker M."/>
            <person name="Detter J.C."/>
            <person name="Woyke T."/>
            <person name="Bristow J."/>
            <person name="Markowitz V."/>
            <person name="Hugenholtz P."/>
            <person name="Eisen J.A."/>
            <person name="Kyrpides N.C."/>
            <person name="Klenk H.P."/>
            <person name="Lapidus A."/>
        </authorList>
    </citation>
    <scope>NUCLEOTIDE SEQUENCE [LARGE SCALE GENOMIC DNA]</scope>
    <source>
        <strain evidence="13">DSM 15567 / CIP 107919 / 50-1 BON</strain>
    </source>
</reference>
<reference evidence="13" key="1">
    <citation type="submission" date="2010-11" db="EMBL/GenBank/DDBJ databases">
        <title>The complete genome of Mahella australiensis DSM 15567.</title>
        <authorList>
            <consortium name="US DOE Joint Genome Institute (JGI-PGF)"/>
            <person name="Lucas S."/>
            <person name="Copeland A."/>
            <person name="Lapidus A."/>
            <person name="Bruce D."/>
            <person name="Goodwin L."/>
            <person name="Pitluck S."/>
            <person name="Kyrpides N."/>
            <person name="Mavromatis K."/>
            <person name="Pagani I."/>
            <person name="Ivanova N."/>
            <person name="Teshima H."/>
            <person name="Brettin T."/>
            <person name="Detter J.C."/>
            <person name="Han C."/>
            <person name="Tapia R."/>
            <person name="Land M."/>
            <person name="Hauser L."/>
            <person name="Markowitz V."/>
            <person name="Cheng J.-F."/>
            <person name="Hugenholtz P."/>
            <person name="Woyke T."/>
            <person name="Wu D."/>
            <person name="Spring S."/>
            <person name="Pukall R."/>
            <person name="Steenblock K."/>
            <person name="Schneider S."/>
            <person name="Klenk H.-P."/>
            <person name="Eisen J.A."/>
        </authorList>
    </citation>
    <scope>NUCLEOTIDE SEQUENCE [LARGE SCALE GENOMIC DNA]</scope>
    <source>
        <strain evidence="13">DSM 15567 / CIP 107919 / 50-1 BON</strain>
    </source>
</reference>
<dbReference type="EMBL" id="CP002360">
    <property type="protein sequence ID" value="AEE96136.1"/>
    <property type="molecule type" value="Genomic_DNA"/>
</dbReference>
<feature type="domain" description="Thioredoxin" evidence="11">
    <location>
        <begin position="1"/>
        <end position="109"/>
    </location>
</feature>
<dbReference type="InterPro" id="IPR017937">
    <property type="entry name" value="Thioredoxin_CS"/>
</dbReference>
<evidence type="ECO:0000256" key="10">
    <source>
        <dbReference type="PIRSR" id="PIRSR000077-4"/>
    </source>
</evidence>
<gene>
    <name evidence="12" type="ordered locus">Mahau_0938</name>
</gene>
<feature type="site" description="Contributes to redox potential value" evidence="9">
    <location>
        <position position="36"/>
    </location>
</feature>
<feature type="active site" description="Nucleophile" evidence="9">
    <location>
        <position position="37"/>
    </location>
</feature>
<dbReference type="CDD" id="cd02947">
    <property type="entry name" value="TRX_family"/>
    <property type="match status" value="1"/>
</dbReference>
<dbReference type="PRINTS" id="PR00421">
    <property type="entry name" value="THIOREDOXIN"/>
</dbReference>
<evidence type="ECO:0000256" key="4">
    <source>
        <dbReference type="ARBA" id="ARBA00022982"/>
    </source>
</evidence>
<dbReference type="PROSITE" id="PS00194">
    <property type="entry name" value="THIOREDOXIN_1"/>
    <property type="match status" value="1"/>
</dbReference>
<comment type="similarity">
    <text evidence="1 8">Belongs to the thioredoxin family.</text>
</comment>
<dbReference type="KEGG" id="mas:Mahau_0938"/>
<keyword evidence="6 10" id="KW-0676">Redox-active center</keyword>
<dbReference type="Proteomes" id="UP000008457">
    <property type="component" value="Chromosome"/>
</dbReference>
<keyword evidence="13" id="KW-1185">Reference proteome</keyword>
<evidence type="ECO:0000256" key="7">
    <source>
        <dbReference type="NCBIfam" id="TIGR01068"/>
    </source>
</evidence>
<keyword evidence="3" id="KW-0813">Transport</keyword>
<dbReference type="InterPro" id="IPR013766">
    <property type="entry name" value="Thioredoxin_domain"/>
</dbReference>
<proteinExistence type="inferred from homology"/>
<dbReference type="GO" id="GO:0005737">
    <property type="term" value="C:cytoplasm"/>
    <property type="evidence" value="ECO:0007669"/>
    <property type="project" value="TreeGrafter"/>
</dbReference>
<feature type="active site" description="Nucleophile" evidence="9">
    <location>
        <position position="34"/>
    </location>
</feature>
<evidence type="ECO:0000256" key="1">
    <source>
        <dbReference type="ARBA" id="ARBA00008987"/>
    </source>
</evidence>
<feature type="disulfide bond" description="Redox-active" evidence="10">
    <location>
        <begin position="34"/>
        <end position="37"/>
    </location>
</feature>
<sequence>MTDDNVITLTADNFDDEVLKSDKPVLVDFWAAWCGPCRMVSPIIDELAADYAGKIKVGKVNVDEQRSIAERYRIMSIPTIYLFKDGQPVDKIIGARPKADFERFIQQAL</sequence>
<dbReference type="PIRSF" id="PIRSF000077">
    <property type="entry name" value="Thioredoxin"/>
    <property type="match status" value="1"/>
</dbReference>
<evidence type="ECO:0000313" key="12">
    <source>
        <dbReference type="EMBL" id="AEE96136.1"/>
    </source>
</evidence>
<dbReference type="SUPFAM" id="SSF52833">
    <property type="entry name" value="Thioredoxin-like"/>
    <property type="match status" value="1"/>
</dbReference>
<feature type="site" description="Contributes to redox potential value" evidence="9">
    <location>
        <position position="35"/>
    </location>
</feature>
<evidence type="ECO:0000256" key="8">
    <source>
        <dbReference type="PIRNR" id="PIRNR000077"/>
    </source>
</evidence>
<dbReference type="AlphaFoldDB" id="F4A289"/>
<dbReference type="NCBIfam" id="TIGR01068">
    <property type="entry name" value="thioredoxin"/>
    <property type="match status" value="1"/>
</dbReference>
<dbReference type="InterPro" id="IPR005746">
    <property type="entry name" value="Thioredoxin"/>
</dbReference>
<evidence type="ECO:0000256" key="6">
    <source>
        <dbReference type="ARBA" id="ARBA00023284"/>
    </source>
</evidence>
<dbReference type="InterPro" id="IPR036249">
    <property type="entry name" value="Thioredoxin-like_sf"/>
</dbReference>
<evidence type="ECO:0000256" key="2">
    <source>
        <dbReference type="ARBA" id="ARBA00020570"/>
    </source>
</evidence>
<dbReference type="PROSITE" id="PS51352">
    <property type="entry name" value="THIOREDOXIN_2"/>
    <property type="match status" value="1"/>
</dbReference>
<keyword evidence="5 10" id="KW-1015">Disulfide bond</keyword>
<dbReference type="RefSeq" id="WP_013780566.1">
    <property type="nucleotide sequence ID" value="NC_015520.1"/>
</dbReference>
<keyword evidence="4" id="KW-0249">Electron transport</keyword>